<organism evidence="10 11">
    <name type="scientific">Arcticibacterium luteifluviistationis</name>
    <dbReference type="NCBI Taxonomy" id="1784714"/>
    <lineage>
        <taxon>Bacteria</taxon>
        <taxon>Pseudomonadati</taxon>
        <taxon>Bacteroidota</taxon>
        <taxon>Cytophagia</taxon>
        <taxon>Cytophagales</taxon>
        <taxon>Leadbetterellaceae</taxon>
        <taxon>Arcticibacterium</taxon>
    </lineage>
</organism>
<dbReference type="Pfam" id="PF16582">
    <property type="entry name" value="TPP_enzyme_M_2"/>
    <property type="match status" value="1"/>
</dbReference>
<dbReference type="HAMAP" id="MF_01659">
    <property type="entry name" value="MenD"/>
    <property type="match status" value="1"/>
</dbReference>
<evidence type="ECO:0000256" key="4">
    <source>
        <dbReference type="ARBA" id="ARBA00023052"/>
    </source>
</evidence>
<evidence type="ECO:0000259" key="9">
    <source>
        <dbReference type="Pfam" id="PF16582"/>
    </source>
</evidence>
<comment type="pathway">
    <text evidence="6">Quinol/quinone metabolism; menaquinone biosynthesis.</text>
</comment>
<evidence type="ECO:0000259" key="8">
    <source>
        <dbReference type="Pfam" id="PF02776"/>
    </source>
</evidence>
<comment type="catalytic activity">
    <reaction evidence="6">
        <text>isochorismate + 2-oxoglutarate + H(+) = 5-enolpyruvoyl-6-hydroxy-2-succinyl-cyclohex-3-ene-1-carboxylate + CO2</text>
        <dbReference type="Rhea" id="RHEA:25593"/>
        <dbReference type="ChEBI" id="CHEBI:15378"/>
        <dbReference type="ChEBI" id="CHEBI:16526"/>
        <dbReference type="ChEBI" id="CHEBI:16810"/>
        <dbReference type="ChEBI" id="CHEBI:29780"/>
        <dbReference type="ChEBI" id="CHEBI:58818"/>
        <dbReference type="EC" id="2.2.1.9"/>
    </reaction>
</comment>
<proteinExistence type="inferred from homology"/>
<dbReference type="UniPathway" id="UPA01057">
    <property type="reaction ID" value="UER00164"/>
</dbReference>
<dbReference type="NCBIfam" id="TIGR00173">
    <property type="entry name" value="menD"/>
    <property type="match status" value="1"/>
</dbReference>
<name>A0A2Z4G6V4_9BACT</name>
<dbReference type="GO" id="GO:0009234">
    <property type="term" value="P:menaquinone biosynthetic process"/>
    <property type="evidence" value="ECO:0007669"/>
    <property type="project" value="UniProtKB-UniRule"/>
</dbReference>
<dbReference type="GO" id="GO:0000287">
    <property type="term" value="F:magnesium ion binding"/>
    <property type="evidence" value="ECO:0007669"/>
    <property type="project" value="UniProtKB-UniRule"/>
</dbReference>
<dbReference type="PANTHER" id="PTHR42916">
    <property type="entry name" value="2-SUCCINYL-5-ENOLPYRUVYL-6-HYDROXY-3-CYCLOHEXENE-1-CARBOXYLATE SYNTHASE"/>
    <property type="match status" value="1"/>
</dbReference>
<dbReference type="PIRSF" id="PIRSF004983">
    <property type="entry name" value="MenD"/>
    <property type="match status" value="1"/>
</dbReference>
<keyword evidence="3 6" id="KW-0460">Magnesium</keyword>
<keyword evidence="1 6" id="KW-0808">Transferase</keyword>
<keyword evidence="2 6" id="KW-0479">Metal-binding</keyword>
<keyword evidence="4 6" id="KW-0786">Thiamine pyrophosphate</keyword>
<evidence type="ECO:0000256" key="5">
    <source>
        <dbReference type="ARBA" id="ARBA00023211"/>
    </source>
</evidence>
<protein>
    <recommendedName>
        <fullName evidence="6">2-succinyl-5-enolpyruvyl-6-hydroxy-3-cyclohexene-1-carboxylate synthase</fullName>
        <shortName evidence="6">SEPHCHC synthase</shortName>
        <ecNumber evidence="6">2.2.1.9</ecNumber>
    </recommendedName>
    <alternativeName>
        <fullName evidence="6">Menaquinone biosynthesis protein MenD</fullName>
    </alternativeName>
</protein>
<dbReference type="InterPro" id="IPR012001">
    <property type="entry name" value="Thiamin_PyroP_enz_TPP-bd_dom"/>
</dbReference>
<dbReference type="AlphaFoldDB" id="A0A2Z4G6V4"/>
<keyword evidence="11" id="KW-1185">Reference proteome</keyword>
<dbReference type="Proteomes" id="UP000249873">
    <property type="component" value="Chromosome"/>
</dbReference>
<dbReference type="Pfam" id="PF02775">
    <property type="entry name" value="TPP_enzyme_C"/>
    <property type="match status" value="1"/>
</dbReference>
<evidence type="ECO:0000259" key="7">
    <source>
        <dbReference type="Pfam" id="PF02775"/>
    </source>
</evidence>
<dbReference type="UniPathway" id="UPA00079"/>
<dbReference type="InterPro" id="IPR011766">
    <property type="entry name" value="TPP_enzyme_TPP-bd"/>
</dbReference>
<dbReference type="PANTHER" id="PTHR42916:SF1">
    <property type="entry name" value="PROTEIN PHYLLO, CHLOROPLASTIC"/>
    <property type="match status" value="1"/>
</dbReference>
<gene>
    <name evidence="6 10" type="primary">menD</name>
    <name evidence="10" type="ORF">DJ013_01235</name>
</gene>
<dbReference type="InterPro" id="IPR032264">
    <property type="entry name" value="MenD_middle"/>
</dbReference>
<comment type="similarity">
    <text evidence="6">Belongs to the TPP enzyme family. MenD subfamily.</text>
</comment>
<keyword evidence="6" id="KW-0474">Menaquinone biosynthesis</keyword>
<dbReference type="InterPro" id="IPR004433">
    <property type="entry name" value="MenaQ_synth_MenD"/>
</dbReference>
<comment type="subunit">
    <text evidence="6">Homodimer.</text>
</comment>
<evidence type="ECO:0000313" key="10">
    <source>
        <dbReference type="EMBL" id="AWV96878.1"/>
    </source>
</evidence>
<evidence type="ECO:0000256" key="1">
    <source>
        <dbReference type="ARBA" id="ARBA00022679"/>
    </source>
</evidence>
<comment type="cofactor">
    <cofactor evidence="6">
        <name>Mg(2+)</name>
        <dbReference type="ChEBI" id="CHEBI:18420"/>
    </cofactor>
    <cofactor evidence="6">
        <name>Mn(2+)</name>
        <dbReference type="ChEBI" id="CHEBI:29035"/>
    </cofactor>
</comment>
<dbReference type="CDD" id="cd07037">
    <property type="entry name" value="TPP_PYR_MenD"/>
    <property type="match status" value="1"/>
</dbReference>
<accession>A0A2Z4G6V4</accession>
<dbReference type="GO" id="GO:0070204">
    <property type="term" value="F:2-succinyl-5-enolpyruvyl-6-hydroxy-3-cyclohexene-1-carboxylic-acid synthase activity"/>
    <property type="evidence" value="ECO:0007669"/>
    <property type="project" value="UniProtKB-UniRule"/>
</dbReference>
<evidence type="ECO:0000256" key="2">
    <source>
        <dbReference type="ARBA" id="ARBA00022723"/>
    </source>
</evidence>
<evidence type="ECO:0000256" key="3">
    <source>
        <dbReference type="ARBA" id="ARBA00022842"/>
    </source>
</evidence>
<evidence type="ECO:0000256" key="6">
    <source>
        <dbReference type="HAMAP-Rule" id="MF_01659"/>
    </source>
</evidence>
<keyword evidence="5 6" id="KW-0464">Manganese</keyword>
<dbReference type="OrthoDB" id="9791859at2"/>
<dbReference type="InterPro" id="IPR029061">
    <property type="entry name" value="THDP-binding"/>
</dbReference>
<sequence length="547" mass="61715">MTKLEPFQQLARLCLQKGVEHVIICPGSRNAALTIAFTRQKGLKCYSVSDERSAAYMALGMALQTGKTSVIICTSGTAALNFAPAVAEAYFQEIPLLVLTADRPPEWVHQYDGQTIFQENLYGKHVKKAFSWSPDQSELDISNAAALSNQALNISQSQPLGPVHINIPIREPFYPDKISEISQEWESSLPNKPNTTIDVELFKETIKKYPKRLLVIGQQHNETVKKHAACFADKFGFVLVADTIANANGKIKNHDQFLKHADKSVLNPDLLISTDMSLISKSLKLMLRNGAIKEHWHIQDNPSFIDPFRSLTKKVELKPSLFFEQLETCQSIIIDKEYKNAWLALEKKAETDIKSYFENPVFSEFHILKKLLSLIPADSIIHSGNSMSIRYINALQRFIDPSVMIYCNRGTSGIDGSLSTAVGQAMTTDKNVYCILGDLSFQYDKNALWNRYLPDNLKIIILNNAGGIIFNMIDGPKKQDAFNDFFRTEQPNKADLIAQEYGLAYLSIRKQEEVDLNISEFLNKNEKAILEFFTDYEGNVKAFKAFF</sequence>
<dbReference type="KEGG" id="als:DJ013_01235"/>
<dbReference type="SUPFAM" id="SSF52518">
    <property type="entry name" value="Thiamin diphosphate-binding fold (THDP-binding)"/>
    <property type="match status" value="2"/>
</dbReference>
<dbReference type="Gene3D" id="3.40.50.1220">
    <property type="entry name" value="TPP-binding domain"/>
    <property type="match status" value="1"/>
</dbReference>
<dbReference type="RefSeq" id="WP_111369980.1">
    <property type="nucleotide sequence ID" value="NZ_CP029480.1"/>
</dbReference>
<comment type="function">
    <text evidence="6">Catalyzes the thiamine diphosphate-dependent decarboxylation of 2-oxoglutarate and the subsequent addition of the resulting succinic semialdehyde-thiamine pyrophosphate anion to isochorismate to yield 2-succinyl-5-enolpyruvyl-6-hydroxy-3-cyclohexene-1-carboxylate (SEPHCHC).</text>
</comment>
<dbReference type="Gene3D" id="3.40.50.970">
    <property type="match status" value="2"/>
</dbReference>
<feature type="domain" description="Menaquinone biosynthesis protein MenD middle" evidence="9">
    <location>
        <begin position="212"/>
        <end position="379"/>
    </location>
</feature>
<reference evidence="10 11" key="1">
    <citation type="submission" date="2018-05" db="EMBL/GenBank/DDBJ databases">
        <title>Complete genome sequence of Arcticibacterium luteifluviistationis SM1504T, a cytophagaceae bacterium isolated from Arctic surface seawater.</title>
        <authorList>
            <person name="Li Y."/>
            <person name="Qin Q.-L."/>
        </authorList>
    </citation>
    <scope>NUCLEOTIDE SEQUENCE [LARGE SCALE GENOMIC DNA]</scope>
    <source>
        <strain evidence="10 11">SM1504</strain>
    </source>
</reference>
<dbReference type="EMBL" id="CP029480">
    <property type="protein sequence ID" value="AWV96878.1"/>
    <property type="molecule type" value="Genomic_DNA"/>
</dbReference>
<feature type="domain" description="Thiamine pyrophosphate enzyme TPP-binding" evidence="7">
    <location>
        <begin position="408"/>
        <end position="531"/>
    </location>
</feature>
<comment type="pathway">
    <text evidence="6">Quinol/quinone metabolism; 1,4-dihydroxy-2-naphthoate biosynthesis; 1,4-dihydroxy-2-naphthoate from chorismate: step 2/7.</text>
</comment>
<dbReference type="CDD" id="cd02009">
    <property type="entry name" value="TPP_SHCHC_synthase"/>
    <property type="match status" value="1"/>
</dbReference>
<dbReference type="GO" id="GO:0030145">
    <property type="term" value="F:manganese ion binding"/>
    <property type="evidence" value="ECO:0007669"/>
    <property type="project" value="UniProtKB-UniRule"/>
</dbReference>
<feature type="domain" description="Thiamine pyrophosphate enzyme N-terminal TPP-binding" evidence="8">
    <location>
        <begin position="8"/>
        <end position="116"/>
    </location>
</feature>
<dbReference type="EC" id="2.2.1.9" evidence="6"/>
<dbReference type="GO" id="GO:0030976">
    <property type="term" value="F:thiamine pyrophosphate binding"/>
    <property type="evidence" value="ECO:0007669"/>
    <property type="project" value="UniProtKB-UniRule"/>
</dbReference>
<dbReference type="Pfam" id="PF02776">
    <property type="entry name" value="TPP_enzyme_N"/>
    <property type="match status" value="1"/>
</dbReference>
<comment type="cofactor">
    <cofactor evidence="6">
        <name>thiamine diphosphate</name>
        <dbReference type="ChEBI" id="CHEBI:58937"/>
    </cofactor>
    <text evidence="6">Binds 1 thiamine pyrophosphate per subunit.</text>
</comment>
<evidence type="ECO:0000313" key="11">
    <source>
        <dbReference type="Proteomes" id="UP000249873"/>
    </source>
</evidence>